<evidence type="ECO:0000313" key="1">
    <source>
        <dbReference type="EMBL" id="TWS20205.1"/>
    </source>
</evidence>
<dbReference type="EMBL" id="VIGW01000003">
    <property type="protein sequence ID" value="TWS20205.1"/>
    <property type="molecule type" value="Genomic_DNA"/>
</dbReference>
<dbReference type="RefSeq" id="WP_146560580.1">
    <property type="nucleotide sequence ID" value="NZ_VIGW01000003.1"/>
</dbReference>
<sequence length="495" mass="53129">MSARTIDRTRALIAARALRAARRRVPAPGPAQLARRLDPSYVITPTIAMLSDLAVRSVRERSQRDIVSTPPRSGKSRLLAVWTTVWALADDHDREVVLVSYSDELATAHGREARQLITEHSTELGIAVASDKSAAGRWRIEGARGGLLATGINSGVTGFGADMLVLDDVTKDAAEAESEAHRTRVLREYRSTLSTRLHAGASTLVVGTRWHEHDLIGSLLTDEPGAWRHTNIPAVAETGVPDALGRAPSQALTSALGFDAEHFASARRTAGERVWWSLYEGVPTAPEGGLVQRSWFDSWRLAAAPSNPVRTVVAVDPSDSGSGDSAGIVAASVTGEGVVALIADRSAPMTSDAWARTALELAVEVGASEVAVEAFSARETYRRVMSEAIDRHRRRHPDTAPIRVTMWPERGRGAMGDALARSGAMLQAFEVGTLRIAGHLPRFEQQALRWQRGQHQPDSLAAAVIAHDVLAPARGMTLGLPSGPAALRLLARRIG</sequence>
<gene>
    <name evidence="1" type="ORF">FK529_08805</name>
</gene>
<dbReference type="Proteomes" id="UP000317291">
    <property type="component" value="Unassembled WGS sequence"/>
</dbReference>
<proteinExistence type="predicted"/>
<keyword evidence="2" id="KW-1185">Reference proteome</keyword>
<accession>A0A5C5RDG2</accession>
<comment type="caution">
    <text evidence="1">The sequence shown here is derived from an EMBL/GenBank/DDBJ whole genome shotgun (WGS) entry which is preliminary data.</text>
</comment>
<dbReference type="AlphaFoldDB" id="A0A5C5RDG2"/>
<dbReference type="Pfam" id="PF03237">
    <property type="entry name" value="Terminase_6N"/>
    <property type="match status" value="1"/>
</dbReference>
<organism evidence="1 2">
    <name type="scientific">Tsukamurella asaccharolytica</name>
    <dbReference type="NCBI Taxonomy" id="2592067"/>
    <lineage>
        <taxon>Bacteria</taxon>
        <taxon>Bacillati</taxon>
        <taxon>Actinomycetota</taxon>
        <taxon>Actinomycetes</taxon>
        <taxon>Mycobacteriales</taxon>
        <taxon>Tsukamurellaceae</taxon>
        <taxon>Tsukamurella</taxon>
    </lineage>
</organism>
<evidence type="ECO:0000313" key="2">
    <source>
        <dbReference type="Proteomes" id="UP000317291"/>
    </source>
</evidence>
<name>A0A5C5RDG2_9ACTN</name>
<dbReference type="OrthoDB" id="4519042at2"/>
<protein>
    <submittedName>
        <fullName evidence="1">Uncharacterized protein</fullName>
    </submittedName>
</protein>
<reference evidence="1 2" key="1">
    <citation type="submission" date="2019-06" db="EMBL/GenBank/DDBJ databases">
        <title>Tsukamurella conjunctivitidis sp. nov., Tsukamurella assacharolytica sp. nov. and Tsukamurella sputae sp. nov. isolated from patients with conjunctivitis, bacteraemia (lymphoma) and respiratory infection (sputum) in Hong Kong.</title>
        <authorList>
            <person name="Teng J.L.L."/>
            <person name="Lee H.H."/>
            <person name="Fong J.Y.H."/>
            <person name="Fok K.M.N."/>
            <person name="Lau S.K.P."/>
            <person name="Woo P.C.Y."/>
        </authorList>
    </citation>
    <scope>NUCLEOTIDE SEQUENCE [LARGE SCALE GENOMIC DNA]</scope>
    <source>
        <strain evidence="1 2">HKU71</strain>
    </source>
</reference>